<reference evidence="2 3" key="1">
    <citation type="submission" date="2024-08" db="EMBL/GenBank/DDBJ databases">
        <authorList>
            <person name="Cucini C."/>
            <person name="Frati F."/>
        </authorList>
    </citation>
    <scope>NUCLEOTIDE SEQUENCE [LARGE SCALE GENOMIC DNA]</scope>
</reference>
<protein>
    <recommendedName>
        <fullName evidence="4">Odorant receptor</fullName>
    </recommendedName>
</protein>
<evidence type="ECO:0000313" key="3">
    <source>
        <dbReference type="Proteomes" id="UP001642540"/>
    </source>
</evidence>
<evidence type="ECO:0000256" key="1">
    <source>
        <dbReference type="SAM" id="Phobius"/>
    </source>
</evidence>
<feature type="transmembrane region" description="Helical" evidence="1">
    <location>
        <begin position="48"/>
        <end position="68"/>
    </location>
</feature>
<proteinExistence type="predicted"/>
<evidence type="ECO:0008006" key="4">
    <source>
        <dbReference type="Google" id="ProtNLM"/>
    </source>
</evidence>
<sequence>MQPITQFTQNTILKFFKVFSLLNAFPLRWNWEKEKILEILKPGVRRSIYYGIAFKYLIYSPFLVITLWRNLNIYLEQQRFAHLFLHITWAACYGTGVAAHFCYCMRPNEMVEFVNQTIALSKRMEAFYRAKLLEKSAKIRNFILGSICFYATFQLTLSPFFFFKFYDQDWYILYYILPSALKKYCAELTWPLGILSFFTTCSEATGWGACMGVAYCTLTYIQNVINILNFLSNRLHLNHWEFYNSMRIFSKLRILNIIYNRATSEIAWPFAIALMYGLFIGGFCAVLTPTGSLLIKVFGGFYLLESGQVLCVIHIKVLE</sequence>
<comment type="caution">
    <text evidence="2">The sequence shown here is derived from an EMBL/GenBank/DDBJ whole genome shotgun (WGS) entry which is preliminary data.</text>
</comment>
<keyword evidence="1" id="KW-0472">Membrane</keyword>
<name>A0ABP1RIC6_9HEXA</name>
<accession>A0ABP1RIC6</accession>
<keyword evidence="1" id="KW-1133">Transmembrane helix</keyword>
<dbReference type="EMBL" id="CAXLJM020000075">
    <property type="protein sequence ID" value="CAL8128760.1"/>
    <property type="molecule type" value="Genomic_DNA"/>
</dbReference>
<feature type="transmembrane region" description="Helical" evidence="1">
    <location>
        <begin position="142"/>
        <end position="163"/>
    </location>
</feature>
<dbReference type="Proteomes" id="UP001642540">
    <property type="component" value="Unassembled WGS sequence"/>
</dbReference>
<feature type="transmembrane region" description="Helical" evidence="1">
    <location>
        <begin position="266"/>
        <end position="286"/>
    </location>
</feature>
<keyword evidence="3" id="KW-1185">Reference proteome</keyword>
<feature type="transmembrane region" description="Helical" evidence="1">
    <location>
        <begin position="80"/>
        <end position="103"/>
    </location>
</feature>
<gene>
    <name evidence="2" type="ORF">ODALV1_LOCUS22526</name>
</gene>
<keyword evidence="1" id="KW-0812">Transmembrane</keyword>
<organism evidence="2 3">
    <name type="scientific">Orchesella dallaii</name>
    <dbReference type="NCBI Taxonomy" id="48710"/>
    <lineage>
        <taxon>Eukaryota</taxon>
        <taxon>Metazoa</taxon>
        <taxon>Ecdysozoa</taxon>
        <taxon>Arthropoda</taxon>
        <taxon>Hexapoda</taxon>
        <taxon>Collembola</taxon>
        <taxon>Entomobryomorpha</taxon>
        <taxon>Entomobryoidea</taxon>
        <taxon>Orchesellidae</taxon>
        <taxon>Orchesellinae</taxon>
        <taxon>Orchesella</taxon>
    </lineage>
</organism>
<evidence type="ECO:0000313" key="2">
    <source>
        <dbReference type="EMBL" id="CAL8128760.1"/>
    </source>
</evidence>